<name>A0A0C9U3N5_SPHS4</name>
<dbReference type="AlphaFoldDB" id="A0A0C9U3N5"/>
<accession>A0A0C9U3N5</accession>
<evidence type="ECO:0000256" key="1">
    <source>
        <dbReference type="SAM" id="MobiDB-lite"/>
    </source>
</evidence>
<feature type="region of interest" description="Disordered" evidence="1">
    <location>
        <begin position="112"/>
        <end position="139"/>
    </location>
</feature>
<sequence>MAGKMEELPTDPSKNQTDLETALTLARSNHQVAQRDARGRIKAHLREWQGRRPAKSTPPSTTSRFFSFPSLFCSSSTLLSNTPLTTSTNPTHAALAYSSTMFISIPALLPPFTSGPSTTSGSGSASPPPPPGLSDKEKL</sequence>
<evidence type="ECO:0000313" key="3">
    <source>
        <dbReference type="Proteomes" id="UP000054279"/>
    </source>
</evidence>
<feature type="compositionally biased region" description="Low complexity" evidence="1">
    <location>
        <begin position="112"/>
        <end position="125"/>
    </location>
</feature>
<keyword evidence="3" id="KW-1185">Reference proteome</keyword>
<gene>
    <name evidence="2" type="ORF">M422DRAFT_269860</name>
</gene>
<reference evidence="2 3" key="1">
    <citation type="submission" date="2014-06" db="EMBL/GenBank/DDBJ databases">
        <title>Evolutionary Origins and Diversification of the Mycorrhizal Mutualists.</title>
        <authorList>
            <consortium name="DOE Joint Genome Institute"/>
            <consortium name="Mycorrhizal Genomics Consortium"/>
            <person name="Kohler A."/>
            <person name="Kuo A."/>
            <person name="Nagy L.G."/>
            <person name="Floudas D."/>
            <person name="Copeland A."/>
            <person name="Barry K.W."/>
            <person name="Cichocki N."/>
            <person name="Veneault-Fourrey C."/>
            <person name="LaButti K."/>
            <person name="Lindquist E.A."/>
            <person name="Lipzen A."/>
            <person name="Lundell T."/>
            <person name="Morin E."/>
            <person name="Murat C."/>
            <person name="Riley R."/>
            <person name="Ohm R."/>
            <person name="Sun H."/>
            <person name="Tunlid A."/>
            <person name="Henrissat B."/>
            <person name="Grigoriev I.V."/>
            <person name="Hibbett D.S."/>
            <person name="Martin F."/>
        </authorList>
    </citation>
    <scope>NUCLEOTIDE SEQUENCE [LARGE SCALE GENOMIC DNA]</scope>
    <source>
        <strain evidence="2 3">SS14</strain>
    </source>
</reference>
<evidence type="ECO:0000313" key="2">
    <source>
        <dbReference type="EMBL" id="KIJ28809.1"/>
    </source>
</evidence>
<dbReference type="Proteomes" id="UP000054279">
    <property type="component" value="Unassembled WGS sequence"/>
</dbReference>
<protein>
    <submittedName>
        <fullName evidence="2">Uncharacterized protein</fullName>
    </submittedName>
</protein>
<dbReference type="EMBL" id="KN837297">
    <property type="protein sequence ID" value="KIJ28809.1"/>
    <property type="molecule type" value="Genomic_DNA"/>
</dbReference>
<organism evidence="2 3">
    <name type="scientific">Sphaerobolus stellatus (strain SS14)</name>
    <dbReference type="NCBI Taxonomy" id="990650"/>
    <lineage>
        <taxon>Eukaryota</taxon>
        <taxon>Fungi</taxon>
        <taxon>Dikarya</taxon>
        <taxon>Basidiomycota</taxon>
        <taxon>Agaricomycotina</taxon>
        <taxon>Agaricomycetes</taxon>
        <taxon>Phallomycetidae</taxon>
        <taxon>Geastrales</taxon>
        <taxon>Sphaerobolaceae</taxon>
        <taxon>Sphaerobolus</taxon>
    </lineage>
</organism>
<proteinExistence type="predicted"/>
<dbReference type="OrthoDB" id="5560525at2759"/>
<dbReference type="HOGENOM" id="CLU_1846365_0_0_1"/>